<reference evidence="2" key="1">
    <citation type="submission" date="2017-04" db="EMBL/GenBank/DDBJ databases">
        <authorList>
            <person name="Varghese N."/>
            <person name="Submissions S."/>
        </authorList>
    </citation>
    <scope>NUCLEOTIDE SEQUENCE [LARGE SCALE GENOMIC DNA]</scope>
    <source>
        <strain evidence="2">RKEM611</strain>
    </source>
</reference>
<sequence length="274" mass="30456">MKSIFTVQAISVIGAVGMFQTMDDVQENKRLLKEGQVKQYVSKAGEANISALALLKGMLESDAYGQSLVNVDPLKAQFELTSKADHVKANGDGTLTIQHESSLDNSSKSFDAIFESGNVASSSLLAINTLVELESVLDNQLVVRITTSSTSKKNLKQTLMAKLDIPEAPFFLPKEAWIWSWNSDQYVDDCITLVEGTAVVERNCKKKYPVICETPCATHVTNLTQCNWDKSVLHASATKMNHQDALDYCQNKGFQMLFHNIEKYPRVQNSPRSW</sequence>
<dbReference type="EMBL" id="FWZT01000022">
    <property type="protein sequence ID" value="SMF64834.1"/>
    <property type="molecule type" value="Genomic_DNA"/>
</dbReference>
<evidence type="ECO:0000313" key="1">
    <source>
        <dbReference type="EMBL" id="SMF64834.1"/>
    </source>
</evidence>
<keyword evidence="2" id="KW-1185">Reference proteome</keyword>
<gene>
    <name evidence="1" type="ORF">SAMN06296036_12279</name>
</gene>
<dbReference type="RefSeq" id="WP_132323435.1">
    <property type="nucleotide sequence ID" value="NZ_FWZT01000022.1"/>
</dbReference>
<proteinExistence type="predicted"/>
<dbReference type="AlphaFoldDB" id="A0A1Y6CHQ8"/>
<dbReference type="Proteomes" id="UP000192907">
    <property type="component" value="Unassembled WGS sequence"/>
</dbReference>
<name>A0A1Y6CHQ8_9BACT</name>
<accession>A0A1Y6CHQ8</accession>
<organism evidence="1 2">
    <name type="scientific">Pseudobacteriovorax antillogorgiicola</name>
    <dbReference type="NCBI Taxonomy" id="1513793"/>
    <lineage>
        <taxon>Bacteria</taxon>
        <taxon>Pseudomonadati</taxon>
        <taxon>Bdellovibrionota</taxon>
        <taxon>Oligoflexia</taxon>
        <taxon>Oligoflexales</taxon>
        <taxon>Pseudobacteriovoracaceae</taxon>
        <taxon>Pseudobacteriovorax</taxon>
    </lineage>
</organism>
<protein>
    <submittedName>
        <fullName evidence="1">Uncharacterized protein</fullName>
    </submittedName>
</protein>
<evidence type="ECO:0000313" key="2">
    <source>
        <dbReference type="Proteomes" id="UP000192907"/>
    </source>
</evidence>